<proteinExistence type="predicted"/>
<accession>A0AAE7NJJ2</accession>
<protein>
    <submittedName>
        <fullName evidence="1">Uncharacterized protein</fullName>
    </submittedName>
</protein>
<dbReference type="AlphaFoldDB" id="A0AAE7NJJ2"/>
<dbReference type="EMBL" id="CP030050">
    <property type="protein sequence ID" value="QOZ67183.1"/>
    <property type="molecule type" value="Genomic_DNA"/>
</dbReference>
<reference evidence="1 2" key="1">
    <citation type="submission" date="2018-06" db="EMBL/GenBank/DDBJ databases">
        <title>Comparative genomics of Bradyrhizobium nodulating Arachidis hypogaea.</title>
        <authorList>
            <person name="Li Y."/>
        </authorList>
    </citation>
    <scope>NUCLEOTIDE SEQUENCE [LARGE SCALE GENOMIC DNA]</scope>
    <source>
        <strain evidence="1 2">CCBAU 051107</strain>
    </source>
</reference>
<name>A0AAE7NJJ2_9BRAD</name>
<sequence>MGLSIRFYLFAEHGLQSISQRVMMGLIRGKDAMPQYAGTKQKVADVILESEGKKPVRIERVQGSFLTFDEKGQVHKDLVASGFAALETAVALEEALKKPQTKIVDLTPKLNREKWERENRWTLSKEDLEAIADDIWRRKRAGQPKVERAKGAAPRPPKLTWEAEDALREIGKNLMTIDNKLRWLTEPALKGVAFKARENAKVEADAAMWLGVAEAADRCREILVRRRTGRGVWYAIVQLLKWDASHRTAEAAASFQERHNSRAEAEDAARRMLAEHAKHFYSDISVEAEVLCELEWDGEAGTRLL</sequence>
<evidence type="ECO:0000313" key="1">
    <source>
        <dbReference type="EMBL" id="QOZ67183.1"/>
    </source>
</evidence>
<organism evidence="1 2">
    <name type="scientific">Bradyrhizobium arachidis</name>
    <dbReference type="NCBI Taxonomy" id="858423"/>
    <lineage>
        <taxon>Bacteria</taxon>
        <taxon>Pseudomonadati</taxon>
        <taxon>Pseudomonadota</taxon>
        <taxon>Alphaproteobacteria</taxon>
        <taxon>Hyphomicrobiales</taxon>
        <taxon>Nitrobacteraceae</taxon>
        <taxon>Bradyrhizobium</taxon>
    </lineage>
</organism>
<dbReference type="KEGG" id="barh:WN72_13310"/>
<dbReference type="Proteomes" id="UP000594015">
    <property type="component" value="Chromosome"/>
</dbReference>
<gene>
    <name evidence="1" type="ORF">WN72_13310</name>
</gene>
<evidence type="ECO:0000313" key="2">
    <source>
        <dbReference type="Proteomes" id="UP000594015"/>
    </source>
</evidence>
<dbReference type="RefSeq" id="WP_092218039.1">
    <property type="nucleotide sequence ID" value="NZ_CP030050.1"/>
</dbReference>